<accession>A0A6J1RUT2</accession>
<dbReference type="Gene3D" id="2.60.40.10">
    <property type="entry name" value="Immunoglobulins"/>
    <property type="match status" value="3"/>
</dbReference>
<keyword evidence="12" id="KW-0675">Receptor</keyword>
<dbReference type="SMART" id="SM00060">
    <property type="entry name" value="FN3"/>
    <property type="match status" value="2"/>
</dbReference>
<feature type="chain" id="PRO_5026762603" description="receptor protein-tyrosine kinase" evidence="17">
    <location>
        <begin position="24"/>
        <end position="1306"/>
    </location>
</feature>
<dbReference type="PANTHER" id="PTHR46957:SF3">
    <property type="entry name" value="CYTOKINE RECEPTOR"/>
    <property type="match status" value="1"/>
</dbReference>
<evidence type="ECO:0000256" key="11">
    <source>
        <dbReference type="ARBA" id="ARBA00023137"/>
    </source>
</evidence>
<keyword evidence="17" id="KW-0732">Signal</keyword>
<dbReference type="KEGG" id="foc:113202214"/>
<dbReference type="InterPro" id="IPR006212">
    <property type="entry name" value="Furin_repeat"/>
</dbReference>
<evidence type="ECO:0000256" key="5">
    <source>
        <dbReference type="ARBA" id="ARBA00022692"/>
    </source>
</evidence>
<dbReference type="InterPro" id="IPR006211">
    <property type="entry name" value="Furin-like_Cys-rich_dom"/>
</dbReference>
<feature type="compositionally biased region" description="Polar residues" evidence="15">
    <location>
        <begin position="1274"/>
        <end position="1283"/>
    </location>
</feature>
<dbReference type="InterPro" id="IPR036941">
    <property type="entry name" value="Rcpt_L-dom_sf"/>
</dbReference>
<protein>
    <recommendedName>
        <fullName evidence="2">receptor protein-tyrosine kinase</fullName>
        <ecNumber evidence="2">2.7.10.1</ecNumber>
    </recommendedName>
</protein>
<gene>
    <name evidence="20" type="primary">LOC113202214</name>
</gene>
<reference evidence="20" key="1">
    <citation type="submission" date="2025-08" db="UniProtKB">
        <authorList>
            <consortium name="RefSeq"/>
        </authorList>
    </citation>
    <scope>IDENTIFICATION</scope>
    <source>
        <tissue evidence="20">Whole organism</tissue>
    </source>
</reference>
<proteinExistence type="predicted"/>
<keyword evidence="9 16" id="KW-1133">Transmembrane helix</keyword>
<dbReference type="Pfam" id="PF00757">
    <property type="entry name" value="Furin-like"/>
    <property type="match status" value="1"/>
</dbReference>
<dbReference type="SUPFAM" id="SSF49265">
    <property type="entry name" value="Fibronectin type III"/>
    <property type="match status" value="2"/>
</dbReference>
<dbReference type="Proteomes" id="UP000504606">
    <property type="component" value="Unplaced"/>
</dbReference>
<dbReference type="SUPFAM" id="SSF52058">
    <property type="entry name" value="L domain-like"/>
    <property type="match status" value="2"/>
</dbReference>
<keyword evidence="13" id="KW-0325">Glycoprotein</keyword>
<dbReference type="Gene3D" id="3.80.20.20">
    <property type="entry name" value="Receptor L-domain"/>
    <property type="match status" value="2"/>
</dbReference>
<dbReference type="CDD" id="cd00064">
    <property type="entry name" value="FU"/>
    <property type="match status" value="1"/>
</dbReference>
<dbReference type="SUPFAM" id="SSF57184">
    <property type="entry name" value="Growth factor receptor domain"/>
    <property type="match status" value="1"/>
</dbReference>
<dbReference type="InterPro" id="IPR050713">
    <property type="entry name" value="RTP_Phos/Ushers"/>
</dbReference>
<evidence type="ECO:0000313" key="19">
    <source>
        <dbReference type="Proteomes" id="UP000504606"/>
    </source>
</evidence>
<feature type="signal peptide" evidence="17">
    <location>
        <begin position="1"/>
        <end position="23"/>
    </location>
</feature>
<sequence>MAETAKRCLLLLAALGACAPALAEPKVGGSAFNSTGTVPAPASPQRNRSICPDMDIRNRPSQLRRLEGCVVVEGNLSMVLMDNMQPADFAPYSFPDLREVTGYVLFFKVSGLQSLGQLFPNLTLIRGTQLVVNQYSLVAFQMPDLVELGLSSLELVQRGAVRIDGNPLLCYADTLDWDVIAPGGGGEHYVYNNRPPSECQPACKCPSGRCWGYTSCRHPRKGTPRTPSGAECNKNCAIGCNGTSAHDCIACAGPQEGSECVERCSPGKLVFQRRRCVPVDWCEEHHSGGADGIEHQGECVMECPEGTIIEVREEKSKSKKKLKEAADKEDKEKGKKKKFCKPCVGPCRTECPGAAIRTPRDALQLLKGCTVINGTLEIEIPHGGEEVEKALEPALGNIQVITGSLVVSRSRPLSSLRFLRSLREVRGLDRNKKLAVFINDNDNLQSLFDWDENSRSKTLTLAPHAQITFYYNPRLCPQEIKKFEKVTNLTKGQMLNNFNGFNNPCGAWNLSASVSVLGPESAVLTWRTWVPAKEVLAYAVYVTKAVRKNVTEYAGSIFCRYQPSDGDLDDGSVFGWMVVDVRFGQDDTEVSTLVPRLQPATMYAYYIKTYTTRANVNSPIRYFQTPPDRPSPPSAVRAVAVRPSAGSLLVAWSPPPRTNGVLSHYIITGELRDDDDQRQLGDRDFCEHPATPPYSEALAAEDAQRWAKGDESSAPTVGTSSGCCCSGCCRIPLNEEQCERLLRGSQDVLDACGNRVQSLDRCTHVLYNVVSDNMNQAASSFFPRANQFPGSSGGQGRIDLNLSEEWDKDWRKRRFVRIESASATSSLVETLVPFGLYSISVHACGKSGPGFSDPKGAPLSASCSAASMTTARSLHAEGVDLVSSANATLQGDKLLVSWAEPQRPNGMLVSYHVRYRDRHKFEGGEQCVTRQSHRQHGGRVPIPLRSSVTLDEQSAAVEERYVVELRAVSLAGPGRWVGVEVYATKRVPAATADSGEGHDATASPRSTAKTVVAVLLLLLGLLAVALFYLRRRAARDSLGDESDLGQRRLVSSDLTECWDLPDLTDEPDHWPPNVHFDPDANRVSFEPLPTANLQVMQNLQSSAGSRAWLRWPSEEDVDDNVESTLPSAPPLQQLQHHTRWHPTNPFHPNHSGFHTDDISNSSPEAVQYSNSKTNPFTSSDEGMPTVPLQEDPKMSPTFDLLWENKGEISCNVDPLLNKTYTQEYVKNSRKNEEMLRDITPSLMLNRKNVPGDYEDWEEIKVKSPVNEDMHKSPSTDSFTSVNLSESELLKQDLSNLRRCDSREGLD</sequence>
<dbReference type="GO" id="GO:0005524">
    <property type="term" value="F:ATP binding"/>
    <property type="evidence" value="ECO:0007669"/>
    <property type="project" value="UniProtKB-KW"/>
</dbReference>
<dbReference type="EC" id="2.7.10.1" evidence="2"/>
<keyword evidence="8" id="KW-0067">ATP-binding</keyword>
<dbReference type="Pfam" id="PF01030">
    <property type="entry name" value="Recep_L_domain"/>
    <property type="match status" value="2"/>
</dbReference>
<evidence type="ECO:0000256" key="3">
    <source>
        <dbReference type="ARBA" id="ARBA00022553"/>
    </source>
</evidence>
<feature type="domain" description="Fibronectin type-III" evidence="18">
    <location>
        <begin position="630"/>
        <end position="850"/>
    </location>
</feature>
<evidence type="ECO:0000256" key="4">
    <source>
        <dbReference type="ARBA" id="ARBA00022679"/>
    </source>
</evidence>
<dbReference type="GO" id="GO:0004714">
    <property type="term" value="F:transmembrane receptor protein tyrosine kinase activity"/>
    <property type="evidence" value="ECO:0007669"/>
    <property type="project" value="UniProtKB-EC"/>
</dbReference>
<dbReference type="GeneID" id="113202214"/>
<evidence type="ECO:0000256" key="17">
    <source>
        <dbReference type="SAM" id="SignalP"/>
    </source>
</evidence>
<keyword evidence="3" id="KW-0597">Phosphoprotein</keyword>
<keyword evidence="4" id="KW-0808">Transferase</keyword>
<feature type="transmembrane region" description="Helical" evidence="16">
    <location>
        <begin position="1011"/>
        <end position="1029"/>
    </location>
</feature>
<comment type="subcellular location">
    <subcellularLocation>
        <location evidence="1">Membrane</location>
        <topology evidence="1">Single-pass type I membrane protein</topology>
    </subcellularLocation>
</comment>
<evidence type="ECO:0000256" key="16">
    <source>
        <dbReference type="SAM" id="Phobius"/>
    </source>
</evidence>
<keyword evidence="11" id="KW-0829">Tyrosine-protein kinase</keyword>
<keyword evidence="19" id="KW-1185">Reference proteome</keyword>
<evidence type="ECO:0000256" key="8">
    <source>
        <dbReference type="ARBA" id="ARBA00022840"/>
    </source>
</evidence>
<dbReference type="InterPro" id="IPR013783">
    <property type="entry name" value="Ig-like_fold"/>
</dbReference>
<dbReference type="InterPro" id="IPR003961">
    <property type="entry name" value="FN3_dom"/>
</dbReference>
<keyword evidence="10 16" id="KW-0472">Membrane</keyword>
<dbReference type="RefSeq" id="XP_026272108.1">
    <property type="nucleotide sequence ID" value="XM_026416323.2"/>
</dbReference>
<dbReference type="PANTHER" id="PTHR46957">
    <property type="entry name" value="CYTOKINE RECEPTOR"/>
    <property type="match status" value="1"/>
</dbReference>
<dbReference type="InterPro" id="IPR009030">
    <property type="entry name" value="Growth_fac_rcpt_cys_sf"/>
</dbReference>
<evidence type="ECO:0000256" key="12">
    <source>
        <dbReference type="ARBA" id="ARBA00023170"/>
    </source>
</evidence>
<evidence type="ECO:0000256" key="6">
    <source>
        <dbReference type="ARBA" id="ARBA00022741"/>
    </source>
</evidence>
<organism evidence="19 20">
    <name type="scientific">Frankliniella occidentalis</name>
    <name type="common">Western flower thrips</name>
    <name type="synonym">Euthrips occidentalis</name>
    <dbReference type="NCBI Taxonomy" id="133901"/>
    <lineage>
        <taxon>Eukaryota</taxon>
        <taxon>Metazoa</taxon>
        <taxon>Ecdysozoa</taxon>
        <taxon>Arthropoda</taxon>
        <taxon>Hexapoda</taxon>
        <taxon>Insecta</taxon>
        <taxon>Pterygota</taxon>
        <taxon>Neoptera</taxon>
        <taxon>Paraneoptera</taxon>
        <taxon>Thysanoptera</taxon>
        <taxon>Terebrantia</taxon>
        <taxon>Thripoidea</taxon>
        <taxon>Thripidae</taxon>
        <taxon>Frankliniella</taxon>
    </lineage>
</organism>
<evidence type="ECO:0000256" key="7">
    <source>
        <dbReference type="ARBA" id="ARBA00022777"/>
    </source>
</evidence>
<dbReference type="PROSITE" id="PS51257">
    <property type="entry name" value="PROKAR_LIPOPROTEIN"/>
    <property type="match status" value="1"/>
</dbReference>
<feature type="region of interest" description="Disordered" evidence="15">
    <location>
        <begin position="1164"/>
        <end position="1183"/>
    </location>
</feature>
<dbReference type="InterPro" id="IPR000494">
    <property type="entry name" value="Rcpt_L-dom"/>
</dbReference>
<keyword evidence="7" id="KW-0418">Kinase</keyword>
<dbReference type="CDD" id="cd00063">
    <property type="entry name" value="FN3"/>
    <property type="match status" value="2"/>
</dbReference>
<feature type="domain" description="Fibronectin type-III" evidence="18">
    <location>
        <begin position="879"/>
        <end position="974"/>
    </location>
</feature>
<comment type="catalytic activity">
    <reaction evidence="14">
        <text>L-tyrosyl-[protein] + ATP = O-phospho-L-tyrosyl-[protein] + ADP + H(+)</text>
        <dbReference type="Rhea" id="RHEA:10596"/>
        <dbReference type="Rhea" id="RHEA-COMP:10136"/>
        <dbReference type="Rhea" id="RHEA-COMP:20101"/>
        <dbReference type="ChEBI" id="CHEBI:15378"/>
        <dbReference type="ChEBI" id="CHEBI:30616"/>
        <dbReference type="ChEBI" id="CHEBI:46858"/>
        <dbReference type="ChEBI" id="CHEBI:61978"/>
        <dbReference type="ChEBI" id="CHEBI:456216"/>
        <dbReference type="EC" id="2.7.10.1"/>
    </reaction>
</comment>
<evidence type="ECO:0000256" key="13">
    <source>
        <dbReference type="ARBA" id="ARBA00023180"/>
    </source>
</evidence>
<evidence type="ECO:0000256" key="2">
    <source>
        <dbReference type="ARBA" id="ARBA00011902"/>
    </source>
</evidence>
<feature type="region of interest" description="Disordered" evidence="15">
    <location>
        <begin position="1264"/>
        <end position="1283"/>
    </location>
</feature>
<feature type="compositionally biased region" description="Basic and acidic residues" evidence="15">
    <location>
        <begin position="1264"/>
        <end position="1273"/>
    </location>
</feature>
<name>A0A6J1RUT2_FRAOC</name>
<dbReference type="Gene3D" id="2.10.220.10">
    <property type="entry name" value="Hormone Receptor, Insulin-like Growth Factor Receptor 1, Chain A, domain 2"/>
    <property type="match status" value="1"/>
</dbReference>
<dbReference type="InterPro" id="IPR036116">
    <property type="entry name" value="FN3_sf"/>
</dbReference>
<evidence type="ECO:0000313" key="20">
    <source>
        <dbReference type="RefSeq" id="XP_026272108.1"/>
    </source>
</evidence>
<keyword evidence="5 16" id="KW-0812">Transmembrane</keyword>
<keyword evidence="6" id="KW-0547">Nucleotide-binding</keyword>
<dbReference type="GO" id="GO:0016020">
    <property type="term" value="C:membrane"/>
    <property type="evidence" value="ECO:0007669"/>
    <property type="project" value="UniProtKB-SubCell"/>
</dbReference>
<evidence type="ECO:0000256" key="1">
    <source>
        <dbReference type="ARBA" id="ARBA00004479"/>
    </source>
</evidence>
<evidence type="ECO:0000259" key="18">
    <source>
        <dbReference type="SMART" id="SM00060"/>
    </source>
</evidence>
<evidence type="ECO:0000256" key="9">
    <source>
        <dbReference type="ARBA" id="ARBA00022989"/>
    </source>
</evidence>
<evidence type="ECO:0000256" key="10">
    <source>
        <dbReference type="ARBA" id="ARBA00023136"/>
    </source>
</evidence>
<feature type="compositionally biased region" description="Polar residues" evidence="15">
    <location>
        <begin position="1164"/>
        <end position="1180"/>
    </location>
</feature>
<evidence type="ECO:0000256" key="14">
    <source>
        <dbReference type="ARBA" id="ARBA00051243"/>
    </source>
</evidence>
<evidence type="ECO:0000256" key="15">
    <source>
        <dbReference type="SAM" id="MobiDB-lite"/>
    </source>
</evidence>